<dbReference type="AlphaFoldDB" id="A0A495IKU3"/>
<dbReference type="Proteomes" id="UP000280008">
    <property type="component" value="Unassembled WGS sequence"/>
</dbReference>
<accession>A0A495IKU3</accession>
<protein>
    <submittedName>
        <fullName evidence="2">Uncharacterized protein DUF955</fullName>
    </submittedName>
</protein>
<name>A0A495IKU3_9MICO</name>
<dbReference type="RefSeq" id="WP_211331710.1">
    <property type="nucleotide sequence ID" value="NZ_RBKS01000001.1"/>
</dbReference>
<dbReference type="Pfam" id="PF06114">
    <property type="entry name" value="Peptidase_M78"/>
    <property type="match status" value="1"/>
</dbReference>
<dbReference type="Gene3D" id="1.10.10.2910">
    <property type="match status" value="1"/>
</dbReference>
<feature type="domain" description="IrrE N-terminal-like" evidence="1">
    <location>
        <begin position="33"/>
        <end position="169"/>
    </location>
</feature>
<reference evidence="2 3" key="1">
    <citation type="submission" date="2018-10" db="EMBL/GenBank/DDBJ databases">
        <title>Sequencing the genomes of 1000 actinobacteria strains.</title>
        <authorList>
            <person name="Klenk H.-P."/>
        </authorList>
    </citation>
    <scope>NUCLEOTIDE SEQUENCE [LARGE SCALE GENOMIC DNA]</scope>
    <source>
        <strain evidence="2 3">DSM 17894</strain>
    </source>
</reference>
<sequence length="186" mass="20907">MKHTQKSMRIIANEERADLGLGPFDRLDPYDLCDQHGIPVYELTSFAVNAGAAAKYFTTDGSALWSAALIPAGTSRIILENDSHAPVRRRSSIAHEIGHHLLEHPFDHVILGEDHQRQFNATQEKEAKFISGELLVTTEAATQAAYRGWTNERVAREYGVSEQFAQMRMAGPRIRAQRAAKHFVRR</sequence>
<evidence type="ECO:0000313" key="2">
    <source>
        <dbReference type="EMBL" id="RKR75901.1"/>
    </source>
</evidence>
<dbReference type="InterPro" id="IPR052345">
    <property type="entry name" value="Rad_response_metalloprotease"/>
</dbReference>
<dbReference type="PANTHER" id="PTHR43236">
    <property type="entry name" value="ANTITOXIN HIGA1"/>
    <property type="match status" value="1"/>
</dbReference>
<evidence type="ECO:0000259" key="1">
    <source>
        <dbReference type="Pfam" id="PF06114"/>
    </source>
</evidence>
<organism evidence="2 3">
    <name type="scientific">Frondihabitans australicus</name>
    <dbReference type="NCBI Taxonomy" id="386892"/>
    <lineage>
        <taxon>Bacteria</taxon>
        <taxon>Bacillati</taxon>
        <taxon>Actinomycetota</taxon>
        <taxon>Actinomycetes</taxon>
        <taxon>Micrococcales</taxon>
        <taxon>Microbacteriaceae</taxon>
        <taxon>Frondihabitans</taxon>
    </lineage>
</organism>
<proteinExistence type="predicted"/>
<evidence type="ECO:0000313" key="3">
    <source>
        <dbReference type="Proteomes" id="UP000280008"/>
    </source>
</evidence>
<gene>
    <name evidence="2" type="ORF">C8E83_3065</name>
</gene>
<keyword evidence="3" id="KW-1185">Reference proteome</keyword>
<comment type="caution">
    <text evidence="2">The sequence shown here is derived from an EMBL/GenBank/DDBJ whole genome shotgun (WGS) entry which is preliminary data.</text>
</comment>
<dbReference type="PANTHER" id="PTHR43236:SF2">
    <property type="entry name" value="BLL0069 PROTEIN"/>
    <property type="match status" value="1"/>
</dbReference>
<dbReference type="EMBL" id="RBKS01000001">
    <property type="protein sequence ID" value="RKR75901.1"/>
    <property type="molecule type" value="Genomic_DNA"/>
</dbReference>
<dbReference type="InterPro" id="IPR010359">
    <property type="entry name" value="IrrE_HExxH"/>
</dbReference>